<protein>
    <submittedName>
        <fullName evidence="2">Envelope stress response membrane protein PspB</fullName>
    </submittedName>
</protein>
<dbReference type="InterPro" id="IPR009554">
    <property type="entry name" value="Phageshock_PspB"/>
</dbReference>
<accession>A0A4Q0YSK3</accession>
<dbReference type="NCBIfam" id="NF006993">
    <property type="entry name" value="PRK09458.1"/>
    <property type="match status" value="1"/>
</dbReference>
<dbReference type="OrthoDB" id="6198106at2"/>
<name>A0A4Q0YSK3_9GAMM</name>
<dbReference type="NCBIfam" id="TIGR02976">
    <property type="entry name" value="phageshock_pspB"/>
    <property type="match status" value="1"/>
</dbReference>
<organism evidence="2 3">
    <name type="scientific">Veronia nyctiphanis</name>
    <dbReference type="NCBI Taxonomy" id="1278244"/>
    <lineage>
        <taxon>Bacteria</taxon>
        <taxon>Pseudomonadati</taxon>
        <taxon>Pseudomonadota</taxon>
        <taxon>Gammaproteobacteria</taxon>
        <taxon>Vibrionales</taxon>
        <taxon>Vibrionaceae</taxon>
        <taxon>Veronia</taxon>
    </lineage>
</organism>
<comment type="caution">
    <text evidence="2">The sequence shown here is derived from an EMBL/GenBank/DDBJ whole genome shotgun (WGS) entry which is preliminary data.</text>
</comment>
<keyword evidence="3" id="KW-1185">Reference proteome</keyword>
<evidence type="ECO:0000256" key="1">
    <source>
        <dbReference type="SAM" id="Phobius"/>
    </source>
</evidence>
<evidence type="ECO:0000313" key="2">
    <source>
        <dbReference type="EMBL" id="RXJ73665.1"/>
    </source>
</evidence>
<dbReference type="AlphaFoldDB" id="A0A4Q0YSK3"/>
<sequence>MTSFFLMIPMAAFVVFVLPVWLVLHYKSKRQVGQGLSNEEFDTLHSLTKKAEALQTRIHSLERILDVEAPEWRERR</sequence>
<gene>
    <name evidence="2" type="ORF">CS022_07925</name>
</gene>
<keyword evidence="1" id="KW-1133">Transmembrane helix</keyword>
<dbReference type="RefSeq" id="WP_129121829.1">
    <property type="nucleotide sequence ID" value="NZ_PEIB01000007.1"/>
</dbReference>
<evidence type="ECO:0000313" key="3">
    <source>
        <dbReference type="Proteomes" id="UP000290287"/>
    </source>
</evidence>
<dbReference type="Pfam" id="PF06667">
    <property type="entry name" value="PspB"/>
    <property type="match status" value="1"/>
</dbReference>
<reference evidence="2 3" key="1">
    <citation type="submission" date="2017-10" db="EMBL/GenBank/DDBJ databases">
        <title>Nyctiphanis sp. nov., isolated from the stomach of the euphausiid Nyctiphanes simplex (Hansen, 1911) in the Gulf of California.</title>
        <authorList>
            <person name="Gomez-Gil B."/>
            <person name="Aguilar-Mendez M."/>
            <person name="Lopez-Cortes A."/>
            <person name="Gomez-Gutierrez J."/>
            <person name="Roque A."/>
            <person name="Lang E."/>
            <person name="Gonzalez-Castillo A."/>
        </authorList>
    </citation>
    <scope>NUCLEOTIDE SEQUENCE [LARGE SCALE GENOMIC DNA]</scope>
    <source>
        <strain evidence="2 3">CAIM 600</strain>
    </source>
</reference>
<feature type="transmembrane region" description="Helical" evidence="1">
    <location>
        <begin position="6"/>
        <end position="24"/>
    </location>
</feature>
<dbReference type="Proteomes" id="UP000290287">
    <property type="component" value="Unassembled WGS sequence"/>
</dbReference>
<dbReference type="GO" id="GO:0009271">
    <property type="term" value="P:phage shock"/>
    <property type="evidence" value="ECO:0007669"/>
    <property type="project" value="InterPro"/>
</dbReference>
<proteinExistence type="predicted"/>
<keyword evidence="1" id="KW-0472">Membrane</keyword>
<dbReference type="GO" id="GO:0006355">
    <property type="term" value="P:regulation of DNA-templated transcription"/>
    <property type="evidence" value="ECO:0007669"/>
    <property type="project" value="InterPro"/>
</dbReference>
<dbReference type="EMBL" id="PEIB01000007">
    <property type="protein sequence ID" value="RXJ73665.1"/>
    <property type="molecule type" value="Genomic_DNA"/>
</dbReference>
<keyword evidence="1" id="KW-0812">Transmembrane</keyword>